<feature type="transmembrane region" description="Helical" evidence="12">
    <location>
        <begin position="256"/>
        <end position="276"/>
    </location>
</feature>
<feature type="transmembrane region" description="Helical" evidence="12">
    <location>
        <begin position="120"/>
        <end position="146"/>
    </location>
</feature>
<dbReference type="GO" id="GO:0031501">
    <property type="term" value="C:mannosyltransferase complex"/>
    <property type="evidence" value="ECO:0007669"/>
    <property type="project" value="TreeGrafter"/>
</dbReference>
<dbReference type="GO" id="GO:0000009">
    <property type="term" value="F:alpha-1,6-mannosyltransferase activity"/>
    <property type="evidence" value="ECO:0007669"/>
    <property type="project" value="InterPro"/>
</dbReference>
<keyword evidence="7 12" id="KW-0808">Transferase</keyword>
<name>A0A8T9CI22_9HELO</name>
<dbReference type="InterPro" id="IPR007315">
    <property type="entry name" value="PIG-V/Gpi18"/>
</dbReference>
<evidence type="ECO:0000256" key="4">
    <source>
        <dbReference type="ARBA" id="ARBA00013795"/>
    </source>
</evidence>
<comment type="caution">
    <text evidence="13">The sequence shown here is derived from an EMBL/GenBank/DDBJ whole genome shotgun (WGS) entry which is preliminary data.</text>
</comment>
<keyword evidence="5 12" id="KW-0337">GPI-anchor biosynthesis</keyword>
<comment type="subcellular location">
    <subcellularLocation>
        <location evidence="1 12">Endoplasmic reticulum membrane</location>
        <topology evidence="1 12">Multi-pass membrane protein</topology>
    </subcellularLocation>
</comment>
<dbReference type="PANTHER" id="PTHR12468">
    <property type="entry name" value="GPI MANNOSYLTRANSFERASE 2"/>
    <property type="match status" value="1"/>
</dbReference>
<evidence type="ECO:0000256" key="8">
    <source>
        <dbReference type="ARBA" id="ARBA00022692"/>
    </source>
</evidence>
<dbReference type="AlphaFoldDB" id="A0A8T9CI22"/>
<keyword evidence="11 12" id="KW-0472">Membrane</keyword>
<evidence type="ECO:0000256" key="11">
    <source>
        <dbReference type="ARBA" id="ARBA00023136"/>
    </source>
</evidence>
<gene>
    <name evidence="13" type="primary">GPI18</name>
    <name evidence="13" type="ORF">LSUE1_G000218</name>
</gene>
<evidence type="ECO:0000256" key="3">
    <source>
        <dbReference type="ARBA" id="ARBA00008698"/>
    </source>
</evidence>
<comment type="similarity">
    <text evidence="3 12">Belongs to the PIGV family.</text>
</comment>
<reference evidence="13 14" key="1">
    <citation type="submission" date="2018-05" db="EMBL/GenBank/DDBJ databases">
        <title>Genome sequencing and assembly of the regulated plant pathogen Lachnellula willkommii and related sister species for the development of diagnostic species identification markers.</title>
        <authorList>
            <person name="Giroux E."/>
            <person name="Bilodeau G."/>
        </authorList>
    </citation>
    <scope>NUCLEOTIDE SEQUENCE [LARGE SCALE GENOMIC DNA]</scope>
    <source>
        <strain evidence="13 14">CBS 268.59</strain>
    </source>
</reference>
<keyword evidence="8 12" id="KW-0812">Transmembrane</keyword>
<dbReference type="EMBL" id="QGMK01000005">
    <property type="protein sequence ID" value="TVY85509.1"/>
    <property type="molecule type" value="Genomic_DNA"/>
</dbReference>
<organism evidence="13 14">
    <name type="scientific">Lachnellula suecica</name>
    <dbReference type="NCBI Taxonomy" id="602035"/>
    <lineage>
        <taxon>Eukaryota</taxon>
        <taxon>Fungi</taxon>
        <taxon>Dikarya</taxon>
        <taxon>Ascomycota</taxon>
        <taxon>Pezizomycotina</taxon>
        <taxon>Leotiomycetes</taxon>
        <taxon>Helotiales</taxon>
        <taxon>Lachnaceae</taxon>
        <taxon>Lachnellula</taxon>
    </lineage>
</organism>
<keyword evidence="9 12" id="KW-0256">Endoplasmic reticulum</keyword>
<dbReference type="Pfam" id="PF04188">
    <property type="entry name" value="Mannosyl_trans2"/>
    <property type="match status" value="1"/>
</dbReference>
<evidence type="ECO:0000256" key="9">
    <source>
        <dbReference type="ARBA" id="ARBA00022824"/>
    </source>
</evidence>
<keyword evidence="6 12" id="KW-0328">Glycosyltransferase</keyword>
<evidence type="ECO:0000313" key="13">
    <source>
        <dbReference type="EMBL" id="TVY85509.1"/>
    </source>
</evidence>
<evidence type="ECO:0000256" key="2">
    <source>
        <dbReference type="ARBA" id="ARBA00004687"/>
    </source>
</evidence>
<comment type="pathway">
    <text evidence="2 12">Glycolipid biosynthesis; glycosylphosphatidylinositol-anchor biosynthesis.</text>
</comment>
<comment type="function">
    <text evidence="12">Mannosyltransferase involved in glycosylphosphatidylinositol-anchor biosynthesis.</text>
</comment>
<sequence>MELWTRPFHNPIRNLIAFFIVWKTLVLVIACCSPGLGYDTSTSLALATHGPREGRALPAALQYIIGKLTRWDAIYFIKSANRGYLFEQEWAFGWGFSQTIALCSAALEKAGISYYQGIEAVVAICIAHLAHLFSVLLLFNLTLAIFPGVTARFAFSAAALHIISPAGVFLSAPYAESSCALFAFAGCLTFAKSFPSQRQTTSAKHDFLLVASGVLFGISTTYRSNGILNGLLLLEEAFRVLFNLKDDFGIARIRRLAASGIGGLSVAAGFLLPQYIAYSDFCMETDVAILRPWCNKSLPSIYTFVQDYYWNCGLFRYWTLSNLPLFLLATPMLAVLTISGIWGLRFDSRGKQGSGKQTPAQEVEVAFPMLRNLAMSQLMLTLLTFTTAHVQIITRISSASPIWLWYATVSHGKGNAVVGNLTRFIVLYGLVQGGLFASFLPPA</sequence>
<evidence type="ECO:0000256" key="1">
    <source>
        <dbReference type="ARBA" id="ARBA00004477"/>
    </source>
</evidence>
<evidence type="ECO:0000256" key="12">
    <source>
        <dbReference type="RuleBase" id="RU363112"/>
    </source>
</evidence>
<dbReference type="GO" id="GO:0004376">
    <property type="term" value="F:GPI mannosyltransferase activity"/>
    <property type="evidence" value="ECO:0007669"/>
    <property type="project" value="InterPro"/>
</dbReference>
<dbReference type="OrthoDB" id="10252502at2759"/>
<feature type="transmembrane region" description="Helical" evidence="12">
    <location>
        <begin position="323"/>
        <end position="344"/>
    </location>
</feature>
<evidence type="ECO:0000313" key="14">
    <source>
        <dbReference type="Proteomes" id="UP000469558"/>
    </source>
</evidence>
<comment type="caution">
    <text evidence="12">Lacks conserved residue(s) required for the propagation of feature annotation.</text>
</comment>
<protein>
    <recommendedName>
        <fullName evidence="4 12">GPI mannosyltransferase 2</fullName>
        <ecNumber evidence="12">2.4.1.-</ecNumber>
    </recommendedName>
</protein>
<keyword evidence="10 12" id="KW-1133">Transmembrane helix</keyword>
<dbReference type="GO" id="GO:0005789">
    <property type="term" value="C:endoplasmic reticulum membrane"/>
    <property type="evidence" value="ECO:0007669"/>
    <property type="project" value="UniProtKB-SubCell"/>
</dbReference>
<dbReference type="GO" id="GO:0006506">
    <property type="term" value="P:GPI anchor biosynthetic process"/>
    <property type="evidence" value="ECO:0007669"/>
    <property type="project" value="UniProtKB-KW"/>
</dbReference>
<accession>A0A8T9CI22</accession>
<dbReference type="EC" id="2.4.1.-" evidence="12"/>
<proteinExistence type="inferred from homology"/>
<feature type="transmembrane region" description="Helical" evidence="12">
    <location>
        <begin position="12"/>
        <end position="36"/>
    </location>
</feature>
<evidence type="ECO:0000256" key="5">
    <source>
        <dbReference type="ARBA" id="ARBA00022502"/>
    </source>
</evidence>
<dbReference type="Proteomes" id="UP000469558">
    <property type="component" value="Unassembled WGS sequence"/>
</dbReference>
<feature type="transmembrane region" description="Helical" evidence="12">
    <location>
        <begin position="166"/>
        <end position="191"/>
    </location>
</feature>
<evidence type="ECO:0000256" key="7">
    <source>
        <dbReference type="ARBA" id="ARBA00022679"/>
    </source>
</evidence>
<evidence type="ECO:0000256" key="6">
    <source>
        <dbReference type="ARBA" id="ARBA00022676"/>
    </source>
</evidence>
<keyword evidence="14" id="KW-1185">Reference proteome</keyword>
<evidence type="ECO:0000256" key="10">
    <source>
        <dbReference type="ARBA" id="ARBA00022989"/>
    </source>
</evidence>
<dbReference type="PANTHER" id="PTHR12468:SF2">
    <property type="entry name" value="GPI MANNOSYLTRANSFERASE 2"/>
    <property type="match status" value="1"/>
</dbReference>